<evidence type="ECO:0000259" key="7">
    <source>
        <dbReference type="Pfam" id="PF01171"/>
    </source>
</evidence>
<dbReference type="InterPro" id="IPR011063">
    <property type="entry name" value="TilS/TtcA_N"/>
</dbReference>
<name>A0A142BYA7_SCHDU</name>
<dbReference type="EMBL" id="KU167098">
    <property type="protein sequence ID" value="AMP43399.1"/>
    <property type="molecule type" value="Genomic_DNA"/>
</dbReference>
<dbReference type="EC" id="6.3.4.19" evidence="6"/>
<keyword evidence="1 6" id="KW-0436">Ligase</keyword>
<keyword evidence="3 6" id="KW-0547">Nucleotide-binding</keyword>
<comment type="similarity">
    <text evidence="6">Belongs to the tRNA(Ile)-lysidine synthase family.</text>
</comment>
<dbReference type="Pfam" id="PF01171">
    <property type="entry name" value="ATP_bind_3"/>
    <property type="match status" value="1"/>
</dbReference>
<comment type="catalytic activity">
    <reaction evidence="5 6">
        <text>cytidine(34) in tRNA(Ile2) + L-lysine + ATP = lysidine(34) in tRNA(Ile2) + AMP + diphosphate + H(+)</text>
        <dbReference type="Rhea" id="RHEA:43744"/>
        <dbReference type="Rhea" id="RHEA-COMP:10625"/>
        <dbReference type="Rhea" id="RHEA-COMP:10670"/>
        <dbReference type="ChEBI" id="CHEBI:15378"/>
        <dbReference type="ChEBI" id="CHEBI:30616"/>
        <dbReference type="ChEBI" id="CHEBI:32551"/>
        <dbReference type="ChEBI" id="CHEBI:33019"/>
        <dbReference type="ChEBI" id="CHEBI:82748"/>
        <dbReference type="ChEBI" id="CHEBI:83665"/>
        <dbReference type="ChEBI" id="CHEBI:456215"/>
        <dbReference type="EC" id="6.3.4.19"/>
    </reaction>
</comment>
<gene>
    <name evidence="6 8" type="primary">tilS</name>
</gene>
<proteinExistence type="inferred from homology"/>
<dbReference type="GO" id="GO:0032267">
    <property type="term" value="F:tRNA(Ile)-lysidine synthase activity"/>
    <property type="evidence" value="ECO:0007669"/>
    <property type="project" value="UniProtKB-EC"/>
</dbReference>
<dbReference type="GO" id="GO:0005524">
    <property type="term" value="F:ATP binding"/>
    <property type="evidence" value="ECO:0007669"/>
    <property type="project" value="UniProtKB-UniRule"/>
</dbReference>
<geneLocation type="plastid" evidence="8"/>
<keyword evidence="2 6" id="KW-0819">tRNA processing</keyword>
<reference evidence="8" key="1">
    <citation type="journal article" date="2016" name="PLoS ONE">
        <title>Distinctive Architecture of the Chloroplast Genome in the Chlorodendrophycean Green Algae Scherffelia dubia and Tetraselmis sp. CCMP 881.</title>
        <authorList>
            <person name="Turmel M."/>
            <person name="de Cambiaire J.C."/>
            <person name="Otis C."/>
            <person name="Lemieux C."/>
        </authorList>
    </citation>
    <scope>NUCLEOTIDE SEQUENCE</scope>
</reference>
<dbReference type="InterPro" id="IPR012795">
    <property type="entry name" value="tRNA_Ile_lys_synt_N"/>
</dbReference>
<comment type="domain">
    <text evidence="6">The N-terminal region contains the highly conserved SGGXDS motif, predicted to be a P-loop motif involved in ATP binding.</text>
</comment>
<dbReference type="RefSeq" id="YP_009241492.1">
    <property type="nucleotide sequence ID" value="NC_029807.1"/>
</dbReference>
<keyword evidence="8" id="KW-0934">Plastid</keyword>
<protein>
    <recommendedName>
        <fullName evidence="6">tRNA(Ile)-lysidine synthase</fullName>
        <ecNumber evidence="6">6.3.4.19</ecNumber>
    </recommendedName>
    <alternativeName>
        <fullName evidence="6">tRNA(Ile)-2-lysyl-cytidine synthase</fullName>
    </alternativeName>
    <alternativeName>
        <fullName evidence="6">tRNA(Ile)-lysidine synthetase</fullName>
    </alternativeName>
</protein>
<dbReference type="HAMAP" id="MF_01161">
    <property type="entry name" value="tRNA_Ile_lys_synt"/>
    <property type="match status" value="1"/>
</dbReference>
<feature type="binding site" evidence="6">
    <location>
        <begin position="29"/>
        <end position="34"/>
    </location>
    <ligand>
        <name>ATP</name>
        <dbReference type="ChEBI" id="CHEBI:30616"/>
    </ligand>
</feature>
<evidence type="ECO:0000256" key="3">
    <source>
        <dbReference type="ARBA" id="ARBA00022741"/>
    </source>
</evidence>
<dbReference type="InterPro" id="IPR012094">
    <property type="entry name" value="tRNA_Ile_lys_synt"/>
</dbReference>
<dbReference type="PANTHER" id="PTHR43033">
    <property type="entry name" value="TRNA(ILE)-LYSIDINE SYNTHASE-RELATED"/>
    <property type="match status" value="1"/>
</dbReference>
<dbReference type="CDD" id="cd01992">
    <property type="entry name" value="TilS_N"/>
    <property type="match status" value="1"/>
</dbReference>
<evidence type="ECO:0000313" key="8">
    <source>
        <dbReference type="EMBL" id="AMP43399.1"/>
    </source>
</evidence>
<accession>A0A142BYA7</accession>
<dbReference type="GeneID" id="27210009"/>
<evidence type="ECO:0000256" key="1">
    <source>
        <dbReference type="ARBA" id="ARBA00022598"/>
    </source>
</evidence>
<sequence>MNLLLKIFIKLVNTKILFLSNQSLILGISGGQDSLILLILISIIKNQWSLYTYSTYCNHFWQTDSFISSFHLLRIHYLLRIKIVINVPCSFLKTEEKSREWRYFQFERIQNFYKINTIITGHSKSDKNETFLFNIFRGSGVSNLSSISWKKTRFLNKFVCFGINFKSAYKIYLNKPKNTRFLLIRPLLFLYRYEICCFTKFYNYPVIIDKTNFKVEYFRNRIRYQLLPLLRFYFNPKIDRTLTRFIEIFLTEFEYINLLTLKILKKIQLKNCTNQSFCINLTLFLFLPYSLKKRVLISILKLLKITNIRFDLLEKILKIIFLISKKNNYNTLTIFMLSRNIVLIFYQNQFLIENRKIVFGFDGI</sequence>
<organism evidence="8">
    <name type="scientific">Scherffelia dubia</name>
    <name type="common">Green alga</name>
    <name type="synonym">Chlamydomonas dubia</name>
    <dbReference type="NCBI Taxonomy" id="3190"/>
    <lineage>
        <taxon>Eukaryota</taxon>
        <taxon>Viridiplantae</taxon>
        <taxon>Chlorophyta</taxon>
        <taxon>core chlorophytes</taxon>
        <taxon>Chlorodendrophyceae</taxon>
        <taxon>Chlorodendrales</taxon>
        <taxon>Chlorodendraceae</taxon>
        <taxon>Scherffelia</taxon>
    </lineage>
</organism>
<evidence type="ECO:0000256" key="4">
    <source>
        <dbReference type="ARBA" id="ARBA00022840"/>
    </source>
</evidence>
<dbReference type="Gene3D" id="3.40.50.620">
    <property type="entry name" value="HUPs"/>
    <property type="match status" value="1"/>
</dbReference>
<comment type="function">
    <text evidence="6">Ligates lysine onto the cytidine present at position 34 of the AUA codon-specific tRNA(Ile) that contains the anticodon CAU, in an ATP-dependent manner. Cytidine is converted to lysidine, thus changing the amino acid specificity of the tRNA from methionine to isoleucine.</text>
</comment>
<evidence type="ECO:0000256" key="2">
    <source>
        <dbReference type="ARBA" id="ARBA00022694"/>
    </source>
</evidence>
<keyword evidence="4 6" id="KW-0067">ATP-binding</keyword>
<evidence type="ECO:0000256" key="6">
    <source>
        <dbReference type="HAMAP-Rule" id="MF_01161"/>
    </source>
</evidence>
<evidence type="ECO:0000256" key="5">
    <source>
        <dbReference type="ARBA" id="ARBA00048539"/>
    </source>
</evidence>
<dbReference type="GO" id="GO:0006400">
    <property type="term" value="P:tRNA modification"/>
    <property type="evidence" value="ECO:0007669"/>
    <property type="project" value="UniProtKB-UniRule"/>
</dbReference>
<dbReference type="SUPFAM" id="SSF52402">
    <property type="entry name" value="Adenine nucleotide alpha hydrolases-like"/>
    <property type="match status" value="1"/>
</dbReference>
<dbReference type="AlphaFoldDB" id="A0A142BYA7"/>
<feature type="domain" description="tRNA(Ile)-lysidine/2-thiocytidine synthase N-terminal" evidence="7">
    <location>
        <begin position="24"/>
        <end position="224"/>
    </location>
</feature>
<dbReference type="NCBIfam" id="TIGR02432">
    <property type="entry name" value="lysidine_TilS_N"/>
    <property type="match status" value="1"/>
</dbReference>
<dbReference type="InterPro" id="IPR014729">
    <property type="entry name" value="Rossmann-like_a/b/a_fold"/>
</dbReference>
<dbReference type="SUPFAM" id="SSF82829">
    <property type="entry name" value="MesJ substrate recognition domain-like"/>
    <property type="match status" value="1"/>
</dbReference>
<dbReference type="PANTHER" id="PTHR43033:SF1">
    <property type="entry name" value="TRNA(ILE)-LYSIDINE SYNTHASE-RELATED"/>
    <property type="match status" value="1"/>
</dbReference>